<evidence type="ECO:0000256" key="2">
    <source>
        <dbReference type="ARBA" id="ARBA00007186"/>
    </source>
</evidence>
<dbReference type="InterPro" id="IPR055235">
    <property type="entry name" value="ASD1_cat"/>
</dbReference>
<proteinExistence type="inferred from homology"/>
<comment type="catalytic activity">
    <reaction evidence="1">
        <text>Hydrolysis of terminal non-reducing alpha-L-arabinofuranoside residues in alpha-L-arabinosides.</text>
        <dbReference type="EC" id="3.2.1.55"/>
    </reaction>
</comment>
<evidence type="ECO:0000256" key="7">
    <source>
        <dbReference type="ARBA" id="ARBA00023295"/>
    </source>
</evidence>
<comment type="subunit">
    <text evidence="3">Homohexamer; trimer of dimers.</text>
</comment>
<dbReference type="STRING" id="1004156.AYP45_06495"/>
<sequence>MQWCLDIGAIPVMTVSDYACTPEEAGELVEFLNAPADDLHPWAKKRAEGGHPLPYMVKYFELGNETYHGNHDMVPFRAMNASEYNTWVLGCTKAMRKADEKISVGVVLKHEDDDWNENVLKGTKDAADFVIYHAYSIGLWSESAAAFAVDRIMRGCLVGADQFEQNLKDISSMTVRLTGRKIPIAVTEYNTACVQEKPIPYRWTYGSAFYNADFFRVMLKTENNVLMGNYWQYINSYWGMLQSSSEAENNMLAGKDVRWKKMPAFYAFRLWGQHTGEKIVSTTIQSPKIDFEGYGNLRPASRDAITAFASMRNDGKTICLMVFNRHPANPMSVTISFKDMAISSARMWQMNSEHLTNMNYVRETAKETVSDASVPIAEGVISGLVLPKHSITALEIQ</sequence>
<evidence type="ECO:0000313" key="10">
    <source>
        <dbReference type="Proteomes" id="UP000189681"/>
    </source>
</evidence>
<dbReference type="InterPro" id="IPR013780">
    <property type="entry name" value="Glyco_hydro_b"/>
</dbReference>
<evidence type="ECO:0000256" key="1">
    <source>
        <dbReference type="ARBA" id="ARBA00001462"/>
    </source>
</evidence>
<organism evidence="9 10">
    <name type="scientific">Candidatus Brocadia carolinensis</name>
    <dbReference type="NCBI Taxonomy" id="1004156"/>
    <lineage>
        <taxon>Bacteria</taxon>
        <taxon>Pseudomonadati</taxon>
        <taxon>Planctomycetota</taxon>
        <taxon>Candidatus Brocadiia</taxon>
        <taxon>Candidatus Brocadiales</taxon>
        <taxon>Candidatus Brocadiaceae</taxon>
        <taxon>Candidatus Brocadia</taxon>
    </lineage>
</organism>
<dbReference type="InterPro" id="IPR010720">
    <property type="entry name" value="Alpha-L-AF_C"/>
</dbReference>
<dbReference type="PANTHER" id="PTHR43576">
    <property type="entry name" value="ALPHA-L-ARABINOFURANOSIDASE C-RELATED"/>
    <property type="match status" value="1"/>
</dbReference>
<dbReference type="InterPro" id="IPR017853">
    <property type="entry name" value="GH"/>
</dbReference>
<evidence type="ECO:0000259" key="8">
    <source>
        <dbReference type="SMART" id="SM00813"/>
    </source>
</evidence>
<dbReference type="SUPFAM" id="SSF51011">
    <property type="entry name" value="Glycosyl hydrolase domain"/>
    <property type="match status" value="1"/>
</dbReference>
<dbReference type="Proteomes" id="UP000189681">
    <property type="component" value="Unassembled WGS sequence"/>
</dbReference>
<dbReference type="SMART" id="SM00813">
    <property type="entry name" value="Alpha-L-AF_C"/>
    <property type="match status" value="1"/>
</dbReference>
<dbReference type="GO" id="GO:0000272">
    <property type="term" value="P:polysaccharide catabolic process"/>
    <property type="evidence" value="ECO:0007669"/>
    <property type="project" value="TreeGrafter"/>
</dbReference>
<keyword evidence="5" id="KW-0378">Hydrolase</keyword>
<dbReference type="GO" id="GO:0046556">
    <property type="term" value="F:alpha-L-arabinofuranosidase activity"/>
    <property type="evidence" value="ECO:0007669"/>
    <property type="project" value="UniProtKB-EC"/>
</dbReference>
<feature type="domain" description="Alpha-L-arabinofuranosidase C-terminal" evidence="8">
    <location>
        <begin position="187"/>
        <end position="390"/>
    </location>
</feature>
<dbReference type="Pfam" id="PF06964">
    <property type="entry name" value="Alpha-L-AF_C"/>
    <property type="match status" value="1"/>
</dbReference>
<dbReference type="EMBL" id="AYTS01000058">
    <property type="protein sequence ID" value="OOP56896.1"/>
    <property type="molecule type" value="Genomic_DNA"/>
</dbReference>
<evidence type="ECO:0000313" key="9">
    <source>
        <dbReference type="EMBL" id="OOP56896.1"/>
    </source>
</evidence>
<dbReference type="AlphaFoldDB" id="A0A1V4AUW7"/>
<dbReference type="Gene3D" id="2.60.40.1180">
    <property type="entry name" value="Golgi alpha-mannosidase II"/>
    <property type="match status" value="1"/>
</dbReference>
<dbReference type="Pfam" id="PF22848">
    <property type="entry name" value="ASD1_dom"/>
    <property type="match status" value="1"/>
</dbReference>
<reference evidence="9 10" key="1">
    <citation type="journal article" date="2017" name="Water Res.">
        <title>Discovery and metagenomic analysis of an anammox bacterial enrichment related to Candidatus "Brocadia caroliniensis" in a full-scale glycerol-fed nitritation-denitritation separate centrate treatment process.</title>
        <authorList>
            <person name="Park H."/>
            <person name="Brotto A.C."/>
            <person name="van Loosdrecht M.C."/>
            <person name="Chandran K."/>
        </authorList>
    </citation>
    <scope>NUCLEOTIDE SEQUENCE [LARGE SCALE GENOMIC DNA]</scope>
    <source>
        <strain evidence="9">26THWARD</strain>
    </source>
</reference>
<dbReference type="GO" id="GO:0046373">
    <property type="term" value="P:L-arabinose metabolic process"/>
    <property type="evidence" value="ECO:0007669"/>
    <property type="project" value="InterPro"/>
</dbReference>
<comment type="caution">
    <text evidence="9">The sequence shown here is derived from an EMBL/GenBank/DDBJ whole genome shotgun (WGS) entry which is preliminary data.</text>
</comment>
<keyword evidence="6" id="KW-0119">Carbohydrate metabolism</keyword>
<name>A0A1V4AUW7_9BACT</name>
<comment type="similarity">
    <text evidence="2">Belongs to the glycosyl hydrolase 51 family.</text>
</comment>
<dbReference type="SUPFAM" id="SSF51445">
    <property type="entry name" value="(Trans)glycosidases"/>
    <property type="match status" value="1"/>
</dbReference>
<evidence type="ECO:0000256" key="6">
    <source>
        <dbReference type="ARBA" id="ARBA00023277"/>
    </source>
</evidence>
<accession>A0A1V4AUW7</accession>
<evidence type="ECO:0000256" key="4">
    <source>
        <dbReference type="ARBA" id="ARBA00012670"/>
    </source>
</evidence>
<keyword evidence="7" id="KW-0326">Glycosidase</keyword>
<evidence type="ECO:0000256" key="3">
    <source>
        <dbReference type="ARBA" id="ARBA00011165"/>
    </source>
</evidence>
<dbReference type="EC" id="3.2.1.55" evidence="4"/>
<protein>
    <recommendedName>
        <fullName evidence="4">non-reducing end alpha-L-arabinofuranosidase</fullName>
        <ecNumber evidence="4">3.2.1.55</ecNumber>
    </recommendedName>
</protein>
<gene>
    <name evidence="9" type="ORF">AYP45_06495</name>
</gene>
<dbReference type="Gene3D" id="3.20.20.80">
    <property type="entry name" value="Glycosidases"/>
    <property type="match status" value="1"/>
</dbReference>
<dbReference type="PANTHER" id="PTHR43576:SF3">
    <property type="entry name" value="ALPHA-L-ARABINOFURANOSIDASE C"/>
    <property type="match status" value="1"/>
</dbReference>
<evidence type="ECO:0000256" key="5">
    <source>
        <dbReference type="ARBA" id="ARBA00022801"/>
    </source>
</evidence>